<dbReference type="Pfam" id="PF13460">
    <property type="entry name" value="NAD_binding_10"/>
    <property type="match status" value="1"/>
</dbReference>
<dbReference type="InterPro" id="IPR036291">
    <property type="entry name" value="NAD(P)-bd_dom_sf"/>
</dbReference>
<dbReference type="InterPro" id="IPR016040">
    <property type="entry name" value="NAD(P)-bd_dom"/>
</dbReference>
<evidence type="ECO:0000313" key="3">
    <source>
        <dbReference type="Proteomes" id="UP000430146"/>
    </source>
</evidence>
<gene>
    <name evidence="2" type="primary">azoB</name>
    <name evidence="2" type="ORF">AELLOGFF_05107</name>
</gene>
<dbReference type="EC" id="1.7.-.-" evidence="2"/>
<protein>
    <submittedName>
        <fullName evidence="2">NAD(P)H azoreductase</fullName>
        <ecNumber evidence="2">1.7.-.-</ecNumber>
    </submittedName>
</protein>
<sequence length="285" mass="30781">MRRSIDGMTNNNTLVLGATGKSGRRVAARLRMRGIPVRAASRSSDTRFDWSDTGSWDAALQRVSAVYVVAPATVGPVRQFVPRAEAAGVQRLVLLSGRGADTWGDSEFGLDMRDAEAAVRGSALEWTILRPNNFAQNFDEELWHAPLLAGELALPAGEVPEPLIDLEDVADVAAAVLTEPGRHAGQIYELTGPRAITFAEAVELIARASGQPITYKQITPAEYTAALVDDGLSEDDAHHLAEMFVTMQRGLLADPTDGVATVLGREPRTFEDYVLRTAASGTWQR</sequence>
<evidence type="ECO:0000259" key="1">
    <source>
        <dbReference type="Pfam" id="PF13460"/>
    </source>
</evidence>
<keyword evidence="3" id="KW-1185">Reference proteome</keyword>
<dbReference type="PANTHER" id="PTHR43162:SF1">
    <property type="entry name" value="PRESTALK A DIFFERENTIATION PROTEIN A"/>
    <property type="match status" value="1"/>
</dbReference>
<dbReference type="InterPro" id="IPR051604">
    <property type="entry name" value="Ergot_Alk_Oxidoreductase"/>
</dbReference>
<evidence type="ECO:0000313" key="2">
    <source>
        <dbReference type="EMBL" id="CAA0127111.1"/>
    </source>
</evidence>
<name>A0A5S9R400_MYCVN</name>
<keyword evidence="2" id="KW-0560">Oxidoreductase</keyword>
<accession>A0A5S9R400</accession>
<dbReference type="SUPFAM" id="SSF51735">
    <property type="entry name" value="NAD(P)-binding Rossmann-fold domains"/>
    <property type="match status" value="1"/>
</dbReference>
<feature type="domain" description="NAD(P)-binding" evidence="1">
    <location>
        <begin position="17"/>
        <end position="180"/>
    </location>
</feature>
<dbReference type="Gene3D" id="3.40.50.720">
    <property type="entry name" value="NAD(P)-binding Rossmann-like Domain"/>
    <property type="match status" value="1"/>
</dbReference>
<proteinExistence type="predicted"/>
<dbReference type="GO" id="GO:0016491">
    <property type="term" value="F:oxidoreductase activity"/>
    <property type="evidence" value="ECO:0007669"/>
    <property type="project" value="UniProtKB-KW"/>
</dbReference>
<dbReference type="EMBL" id="CACSIP010000028">
    <property type="protein sequence ID" value="CAA0127111.1"/>
    <property type="molecule type" value="Genomic_DNA"/>
</dbReference>
<dbReference type="AlphaFoldDB" id="A0A5S9R400"/>
<dbReference type="PANTHER" id="PTHR43162">
    <property type="match status" value="1"/>
</dbReference>
<dbReference type="Gene3D" id="3.90.25.10">
    <property type="entry name" value="UDP-galactose 4-epimerase, domain 1"/>
    <property type="match status" value="1"/>
</dbReference>
<dbReference type="Proteomes" id="UP000430146">
    <property type="component" value="Unassembled WGS sequence"/>
</dbReference>
<organism evidence="2 3">
    <name type="scientific">Mycolicibacterium vanbaalenii</name>
    <name type="common">Mycobacterium vanbaalenii</name>
    <dbReference type="NCBI Taxonomy" id="110539"/>
    <lineage>
        <taxon>Bacteria</taxon>
        <taxon>Bacillati</taxon>
        <taxon>Actinomycetota</taxon>
        <taxon>Actinomycetes</taxon>
        <taxon>Mycobacteriales</taxon>
        <taxon>Mycobacteriaceae</taxon>
        <taxon>Mycolicibacterium</taxon>
    </lineage>
</organism>
<reference evidence="2 3" key="1">
    <citation type="submission" date="2019-11" db="EMBL/GenBank/DDBJ databases">
        <authorList>
            <person name="Holert J."/>
        </authorList>
    </citation>
    <scope>NUCLEOTIDE SEQUENCE [LARGE SCALE GENOMIC DNA]</scope>
    <source>
        <strain evidence="2">BC8_1</strain>
    </source>
</reference>